<evidence type="ECO:0000313" key="2">
    <source>
        <dbReference type="EMBL" id="MPC34904.1"/>
    </source>
</evidence>
<comment type="caution">
    <text evidence="2">The sequence shown here is derived from an EMBL/GenBank/DDBJ whole genome shotgun (WGS) entry which is preliminary data.</text>
</comment>
<keyword evidence="3" id="KW-1185">Reference proteome</keyword>
<dbReference type="AlphaFoldDB" id="A0A5B7ERA9"/>
<dbReference type="EMBL" id="VSRR010003155">
    <property type="protein sequence ID" value="MPC34904.1"/>
    <property type="molecule type" value="Genomic_DNA"/>
</dbReference>
<protein>
    <submittedName>
        <fullName evidence="2">Uncharacterized protein</fullName>
    </submittedName>
</protein>
<proteinExistence type="predicted"/>
<reference evidence="2 3" key="1">
    <citation type="submission" date="2019-05" db="EMBL/GenBank/DDBJ databases">
        <title>Another draft genome of Portunus trituberculatus and its Hox gene families provides insights of decapod evolution.</title>
        <authorList>
            <person name="Jeong J.-H."/>
            <person name="Song I."/>
            <person name="Kim S."/>
            <person name="Choi T."/>
            <person name="Kim D."/>
            <person name="Ryu S."/>
            <person name="Kim W."/>
        </authorList>
    </citation>
    <scope>NUCLEOTIDE SEQUENCE [LARGE SCALE GENOMIC DNA]</scope>
    <source>
        <tissue evidence="2">Muscle</tissue>
    </source>
</reference>
<accession>A0A5B7ERA9</accession>
<evidence type="ECO:0000313" key="3">
    <source>
        <dbReference type="Proteomes" id="UP000324222"/>
    </source>
</evidence>
<feature type="compositionally biased region" description="Low complexity" evidence="1">
    <location>
        <begin position="9"/>
        <end position="20"/>
    </location>
</feature>
<feature type="region of interest" description="Disordered" evidence="1">
    <location>
        <begin position="1"/>
        <end position="31"/>
    </location>
</feature>
<name>A0A5B7ERA9_PORTR</name>
<dbReference type="Proteomes" id="UP000324222">
    <property type="component" value="Unassembled WGS sequence"/>
</dbReference>
<gene>
    <name evidence="2" type="ORF">E2C01_028307</name>
</gene>
<sequence>MTPRAFRCGSVQVSGSSGHSHPGRELRQPLENVEPVPMRSQVGTWSSVAQLDACVCQGEEYTSFVITKMSEFGQSSVPAGTPALTCLCLMKKK</sequence>
<evidence type="ECO:0000256" key="1">
    <source>
        <dbReference type="SAM" id="MobiDB-lite"/>
    </source>
</evidence>
<organism evidence="2 3">
    <name type="scientific">Portunus trituberculatus</name>
    <name type="common">Swimming crab</name>
    <name type="synonym">Neptunus trituberculatus</name>
    <dbReference type="NCBI Taxonomy" id="210409"/>
    <lineage>
        <taxon>Eukaryota</taxon>
        <taxon>Metazoa</taxon>
        <taxon>Ecdysozoa</taxon>
        <taxon>Arthropoda</taxon>
        <taxon>Crustacea</taxon>
        <taxon>Multicrustacea</taxon>
        <taxon>Malacostraca</taxon>
        <taxon>Eumalacostraca</taxon>
        <taxon>Eucarida</taxon>
        <taxon>Decapoda</taxon>
        <taxon>Pleocyemata</taxon>
        <taxon>Brachyura</taxon>
        <taxon>Eubrachyura</taxon>
        <taxon>Portunoidea</taxon>
        <taxon>Portunidae</taxon>
        <taxon>Portuninae</taxon>
        <taxon>Portunus</taxon>
    </lineage>
</organism>